<dbReference type="EMBL" id="GGEC01059835">
    <property type="protein sequence ID" value="MBX40319.1"/>
    <property type="molecule type" value="Transcribed_RNA"/>
</dbReference>
<sequence length="47" mass="5970">MNFKQKPHKNKRLEHFCFAHTNKRQILCVFFLYLNFIFHFSYRLLLH</sequence>
<protein>
    <submittedName>
        <fullName evidence="2">Uncharacterized protein</fullName>
    </submittedName>
</protein>
<keyword evidence="1" id="KW-1133">Transmembrane helix</keyword>
<evidence type="ECO:0000256" key="1">
    <source>
        <dbReference type="SAM" id="Phobius"/>
    </source>
</evidence>
<dbReference type="AlphaFoldDB" id="A0A2P2NCX1"/>
<name>A0A2P2NCX1_RHIMU</name>
<feature type="transmembrane region" description="Helical" evidence="1">
    <location>
        <begin position="26"/>
        <end position="45"/>
    </location>
</feature>
<keyword evidence="1" id="KW-0472">Membrane</keyword>
<accession>A0A2P2NCX1</accession>
<organism evidence="2">
    <name type="scientific">Rhizophora mucronata</name>
    <name type="common">Asiatic mangrove</name>
    <dbReference type="NCBI Taxonomy" id="61149"/>
    <lineage>
        <taxon>Eukaryota</taxon>
        <taxon>Viridiplantae</taxon>
        <taxon>Streptophyta</taxon>
        <taxon>Embryophyta</taxon>
        <taxon>Tracheophyta</taxon>
        <taxon>Spermatophyta</taxon>
        <taxon>Magnoliopsida</taxon>
        <taxon>eudicotyledons</taxon>
        <taxon>Gunneridae</taxon>
        <taxon>Pentapetalae</taxon>
        <taxon>rosids</taxon>
        <taxon>fabids</taxon>
        <taxon>Malpighiales</taxon>
        <taxon>Rhizophoraceae</taxon>
        <taxon>Rhizophora</taxon>
    </lineage>
</organism>
<evidence type="ECO:0000313" key="2">
    <source>
        <dbReference type="EMBL" id="MBX40319.1"/>
    </source>
</evidence>
<reference evidence="2" key="1">
    <citation type="submission" date="2018-02" db="EMBL/GenBank/DDBJ databases">
        <title>Rhizophora mucronata_Transcriptome.</title>
        <authorList>
            <person name="Meera S.P."/>
            <person name="Sreeshan A."/>
            <person name="Augustine A."/>
        </authorList>
    </citation>
    <scope>NUCLEOTIDE SEQUENCE</scope>
    <source>
        <tissue evidence="2">Leaf</tissue>
    </source>
</reference>
<keyword evidence="1" id="KW-0812">Transmembrane</keyword>
<proteinExistence type="predicted"/>